<evidence type="ECO:0000313" key="3">
    <source>
        <dbReference type="Proteomes" id="UP000664658"/>
    </source>
</evidence>
<dbReference type="AlphaFoldDB" id="A0A8I2B1G3"/>
<dbReference type="RefSeq" id="WP_207541516.1">
    <property type="nucleotide sequence ID" value="NZ_JAFNAA010000002.1"/>
</dbReference>
<gene>
    <name evidence="2" type="ORF">J2R62_01620</name>
</gene>
<dbReference type="PANTHER" id="PTHR43451">
    <property type="entry name" value="ACETYLTRANSFERASE (GNAT) FAMILY PROTEIN"/>
    <property type="match status" value="1"/>
</dbReference>
<dbReference type="InterPro" id="IPR052564">
    <property type="entry name" value="N-acetyltrans/Recomb-assoc"/>
</dbReference>
<keyword evidence="2" id="KW-0808">Transferase</keyword>
<evidence type="ECO:0000313" key="2">
    <source>
        <dbReference type="EMBL" id="MBO1106931.1"/>
    </source>
</evidence>
<dbReference type="PANTHER" id="PTHR43451:SF1">
    <property type="entry name" value="ACETYLTRANSFERASE"/>
    <property type="match status" value="1"/>
</dbReference>
<dbReference type="Gene3D" id="3.40.630.30">
    <property type="match status" value="1"/>
</dbReference>
<dbReference type="CDD" id="cd04301">
    <property type="entry name" value="NAT_SF"/>
    <property type="match status" value="1"/>
</dbReference>
<name>A0A8I2B1G3_PLESH</name>
<dbReference type="GO" id="GO:0016747">
    <property type="term" value="F:acyltransferase activity, transferring groups other than amino-acyl groups"/>
    <property type="evidence" value="ECO:0007669"/>
    <property type="project" value="InterPro"/>
</dbReference>
<protein>
    <submittedName>
        <fullName evidence="2">GNAT family N-acetyltransferase</fullName>
    </submittedName>
</protein>
<dbReference type="EMBL" id="JAFNAA010000002">
    <property type="protein sequence ID" value="MBO1106931.1"/>
    <property type="molecule type" value="Genomic_DNA"/>
</dbReference>
<accession>A0A8I2B1G3</accession>
<dbReference type="Proteomes" id="UP000664658">
    <property type="component" value="Unassembled WGS sequence"/>
</dbReference>
<comment type="caution">
    <text evidence="2">The sequence shown here is derived from an EMBL/GenBank/DDBJ whole genome shotgun (WGS) entry which is preliminary data.</text>
</comment>
<reference evidence="2" key="1">
    <citation type="submission" date="2021-03" db="EMBL/GenBank/DDBJ databases">
        <title>Plesiomonas shigelloides zfcc0051, isolated from zebrafish feces.</title>
        <authorList>
            <person name="Vanderhoek Z."/>
            <person name="Gaulke C."/>
        </authorList>
    </citation>
    <scope>NUCLEOTIDE SEQUENCE</scope>
    <source>
        <strain evidence="2">Zfcc0051</strain>
    </source>
</reference>
<organism evidence="2 3">
    <name type="scientific">Plesiomonas shigelloides</name>
    <name type="common">Aeromonas shigelloides</name>
    <dbReference type="NCBI Taxonomy" id="703"/>
    <lineage>
        <taxon>Bacteria</taxon>
        <taxon>Pseudomonadati</taxon>
        <taxon>Pseudomonadota</taxon>
        <taxon>Gammaproteobacteria</taxon>
        <taxon>Enterobacterales</taxon>
        <taxon>Enterobacteriaceae</taxon>
        <taxon>Plesiomonas</taxon>
    </lineage>
</organism>
<dbReference type="SUPFAM" id="SSF55729">
    <property type="entry name" value="Acyl-CoA N-acyltransferases (Nat)"/>
    <property type="match status" value="1"/>
</dbReference>
<dbReference type="InterPro" id="IPR016181">
    <property type="entry name" value="Acyl_CoA_acyltransferase"/>
</dbReference>
<evidence type="ECO:0000259" key="1">
    <source>
        <dbReference type="PROSITE" id="PS51186"/>
    </source>
</evidence>
<proteinExistence type="predicted"/>
<dbReference type="InterPro" id="IPR000182">
    <property type="entry name" value="GNAT_dom"/>
</dbReference>
<dbReference type="PROSITE" id="PS51186">
    <property type="entry name" value="GNAT"/>
    <property type="match status" value="1"/>
</dbReference>
<feature type="domain" description="N-acetyltransferase" evidence="1">
    <location>
        <begin position="1"/>
        <end position="154"/>
    </location>
</feature>
<dbReference type="Pfam" id="PF13673">
    <property type="entry name" value="Acetyltransf_10"/>
    <property type="match status" value="1"/>
</dbReference>
<sequence length="155" mass="17812">MKIRMYAPSDAESLWQLKHDTIHAVNSADYTQAQLCAWAPASLDREVWQTRIDAMHPFIVELEGKAVGFADLQDDGYIDHFFCHSQHQRQGVGRTLMAHILAVGHQRGITRFYSHVSITAKPFFEHFGFRVVKEQQVAINGQVLTNFLMERRTVE</sequence>